<comment type="caution">
    <text evidence="2">The sequence shown here is derived from an EMBL/GenBank/DDBJ whole genome shotgun (WGS) entry which is preliminary data.</text>
</comment>
<dbReference type="EMBL" id="BDQV01000417">
    <property type="protein sequence ID" value="GAY64626.1"/>
    <property type="molecule type" value="Genomic_DNA"/>
</dbReference>
<evidence type="ECO:0000256" key="1">
    <source>
        <dbReference type="SAM" id="Phobius"/>
    </source>
</evidence>
<dbReference type="Gene3D" id="3.90.550.50">
    <property type="match status" value="1"/>
</dbReference>
<dbReference type="FunFam" id="3.90.550.50:FF:000006">
    <property type="entry name" value="Fringe-related protein-like"/>
    <property type="match status" value="1"/>
</dbReference>
<accession>A0A2H5QJ23</accession>
<proteinExistence type="predicted"/>
<evidence type="ECO:0000313" key="2">
    <source>
        <dbReference type="EMBL" id="GAY64626.1"/>
    </source>
</evidence>
<dbReference type="InterPro" id="IPR006740">
    <property type="entry name" value="DUF604"/>
</dbReference>
<dbReference type="PANTHER" id="PTHR10811">
    <property type="entry name" value="FRINGE-RELATED"/>
    <property type="match status" value="1"/>
</dbReference>
<keyword evidence="1" id="KW-1133">Transmembrane helix</keyword>
<dbReference type="Pfam" id="PF04646">
    <property type="entry name" value="DUF604"/>
    <property type="match status" value="1"/>
</dbReference>
<reference evidence="2 3" key="1">
    <citation type="journal article" date="2017" name="Front. Genet.">
        <title>Draft sequencing of the heterozygous diploid genome of Satsuma (Citrus unshiu Marc.) using a hybrid assembly approach.</title>
        <authorList>
            <person name="Shimizu T."/>
            <person name="Tanizawa Y."/>
            <person name="Mochizuki T."/>
            <person name="Nagasaki H."/>
            <person name="Yoshioka T."/>
            <person name="Toyoda A."/>
            <person name="Fujiyama A."/>
            <person name="Kaminuma E."/>
            <person name="Nakamura Y."/>
        </authorList>
    </citation>
    <scope>NUCLEOTIDE SEQUENCE [LARGE SCALE GENOMIC DNA]</scope>
    <source>
        <strain evidence="3">cv. Miyagawa wase</strain>
    </source>
</reference>
<keyword evidence="1" id="KW-0812">Transmembrane</keyword>
<dbReference type="AlphaFoldDB" id="A0A2H5QJ23"/>
<keyword evidence="1" id="KW-0472">Membrane</keyword>
<organism evidence="2 3">
    <name type="scientific">Citrus unshiu</name>
    <name type="common">Satsuma mandarin</name>
    <name type="synonym">Citrus nobilis var. unshiu</name>
    <dbReference type="NCBI Taxonomy" id="55188"/>
    <lineage>
        <taxon>Eukaryota</taxon>
        <taxon>Viridiplantae</taxon>
        <taxon>Streptophyta</taxon>
        <taxon>Embryophyta</taxon>
        <taxon>Tracheophyta</taxon>
        <taxon>Spermatophyta</taxon>
        <taxon>Magnoliopsida</taxon>
        <taxon>eudicotyledons</taxon>
        <taxon>Gunneridae</taxon>
        <taxon>Pentapetalae</taxon>
        <taxon>rosids</taxon>
        <taxon>malvids</taxon>
        <taxon>Sapindales</taxon>
        <taxon>Rutaceae</taxon>
        <taxon>Aurantioideae</taxon>
        <taxon>Citrus</taxon>
    </lineage>
</organism>
<feature type="transmembrane region" description="Helical" evidence="1">
    <location>
        <begin position="40"/>
        <end position="60"/>
    </location>
</feature>
<dbReference type="STRING" id="55188.A0A2H5QJ23"/>
<name>A0A2H5QJ23_CITUN</name>
<keyword evidence="3" id="KW-1185">Reference proteome</keyword>
<dbReference type="Proteomes" id="UP000236630">
    <property type="component" value="Unassembled WGS sequence"/>
</dbReference>
<protein>
    <submittedName>
        <fullName evidence="2">Uncharacterized protein</fullName>
    </submittedName>
</protein>
<evidence type="ECO:0000313" key="3">
    <source>
        <dbReference type="Proteomes" id="UP000236630"/>
    </source>
</evidence>
<gene>
    <name evidence="2" type="ORF">CUMW_234920</name>
</gene>
<sequence>MHNPQNESRRRKRIISFLQNHSSFSPKIKMMPSRTLTPSALKNSILLFSFLLIIYLFFYYPSLHASPRLLSSHVVTANPLTRRHLLFSIASSSSSWPRRRSYVRLWYSPNSTRALTFLDRAADSTSAGDPSLPRIVISADTSKFPFTFPKGLRSAVRVARVVKEAVDLTDEKAGVRWFVFGDDDTVFFVDNLVKTLSKYDDDRWFYVGSNSEGYEQNAKHSFGMAFGGGGFAISHSLARVLAGALDSCLMRYAHLYGSDARVFSCLVELGVGLTPEPGFHQLDMRGDMFGMLSAHPLSPLLSLHHLDAIDPIFPNMNRTQALQHLFKAVNVDPARILQQTVCYDQSSQLTVSVAWGFAVQVYEGNQLLPDLLSLQRTFTSWRRGSNVESHFMFNLRDYPRDPCKRPIVFFLESVLSHNNSVQSNYVKHVVGNCARADVVRKIEKIRVFSEKLELDVEEVVMNRFNRLELDYISEVNVSKYSKVNCLAKLVELQSFSMSSVELPCCVNYKFKGKEILMALKRFPMVGVHFRRKNGLEDVPKDGVKQTPANLKWLQSFSRF</sequence>